<dbReference type="AlphaFoldDB" id="A0AAN7UNG5"/>
<reference evidence="1 2" key="1">
    <citation type="submission" date="2023-10" db="EMBL/GenBank/DDBJ databases">
        <title>Draft genome sequence of Xylaria bambusicola isolate GMP-LS, the root and basal stem rot pathogen of sugarcane in Indonesia.</title>
        <authorList>
            <person name="Selvaraj P."/>
            <person name="Muralishankar V."/>
            <person name="Muruganantham S."/>
            <person name="Sp S."/>
            <person name="Haryani S."/>
            <person name="Lau K.J.X."/>
            <person name="Naqvi N.I."/>
        </authorList>
    </citation>
    <scope>NUCLEOTIDE SEQUENCE [LARGE SCALE GENOMIC DNA]</scope>
    <source>
        <strain evidence="1">GMP-LS</strain>
    </source>
</reference>
<organism evidence="1 2">
    <name type="scientific">Xylaria bambusicola</name>
    <dbReference type="NCBI Taxonomy" id="326684"/>
    <lineage>
        <taxon>Eukaryota</taxon>
        <taxon>Fungi</taxon>
        <taxon>Dikarya</taxon>
        <taxon>Ascomycota</taxon>
        <taxon>Pezizomycotina</taxon>
        <taxon>Sordariomycetes</taxon>
        <taxon>Xylariomycetidae</taxon>
        <taxon>Xylariales</taxon>
        <taxon>Xylariaceae</taxon>
        <taxon>Xylaria</taxon>
    </lineage>
</organism>
<accession>A0AAN7UNG5</accession>
<name>A0AAN7UNG5_9PEZI</name>
<protein>
    <submittedName>
        <fullName evidence="1">Uncharacterized protein</fullName>
    </submittedName>
</protein>
<gene>
    <name evidence="1" type="ORF">RRF57_007886</name>
</gene>
<comment type="caution">
    <text evidence="1">The sequence shown here is derived from an EMBL/GenBank/DDBJ whole genome shotgun (WGS) entry which is preliminary data.</text>
</comment>
<sequence length="155" mass="17255">MILSKPSLTDDGWRQSLPLVNIGGVVTFSPWIDVTAGGVQRYEQSPLGRIDLLWGPLLAWGVNSYRPKGKISQDAESFISPFNHPFATKTLLFIDASAREGIFDSIREFAEQMSKVTGNRDFHAERTCFTTISYFPRFSVQRSRPELLLGGAGIS</sequence>
<dbReference type="Proteomes" id="UP001305414">
    <property type="component" value="Unassembled WGS sequence"/>
</dbReference>
<keyword evidence="2" id="KW-1185">Reference proteome</keyword>
<proteinExistence type="predicted"/>
<evidence type="ECO:0000313" key="2">
    <source>
        <dbReference type="Proteomes" id="UP001305414"/>
    </source>
</evidence>
<dbReference type="Gene3D" id="3.40.50.1820">
    <property type="entry name" value="alpha/beta hydrolase"/>
    <property type="match status" value="1"/>
</dbReference>
<dbReference type="InterPro" id="IPR029058">
    <property type="entry name" value="AB_hydrolase_fold"/>
</dbReference>
<evidence type="ECO:0000313" key="1">
    <source>
        <dbReference type="EMBL" id="KAK5632172.1"/>
    </source>
</evidence>
<dbReference type="EMBL" id="JAWHQM010000023">
    <property type="protein sequence ID" value="KAK5632172.1"/>
    <property type="molecule type" value="Genomic_DNA"/>
</dbReference>